<proteinExistence type="predicted"/>
<dbReference type="InterPro" id="IPR036465">
    <property type="entry name" value="vWFA_dom_sf"/>
</dbReference>
<evidence type="ECO:0000313" key="4">
    <source>
        <dbReference type="EMBL" id="SES44555.1"/>
    </source>
</evidence>
<feature type="domain" description="VWFA" evidence="3">
    <location>
        <begin position="33"/>
        <end position="208"/>
    </location>
</feature>
<dbReference type="EMBL" id="FOGI01000014">
    <property type="protein sequence ID" value="SES44555.1"/>
    <property type="molecule type" value="Genomic_DNA"/>
</dbReference>
<feature type="chain" id="PRO_5039121455" evidence="2">
    <location>
        <begin position="20"/>
        <end position="475"/>
    </location>
</feature>
<feature type="transmembrane region" description="Helical" evidence="1">
    <location>
        <begin position="356"/>
        <end position="379"/>
    </location>
</feature>
<evidence type="ECO:0000313" key="5">
    <source>
        <dbReference type="Proteomes" id="UP000199051"/>
    </source>
</evidence>
<reference evidence="5" key="1">
    <citation type="submission" date="2016-10" db="EMBL/GenBank/DDBJ databases">
        <authorList>
            <person name="Varghese N."/>
            <person name="Submissions S."/>
        </authorList>
    </citation>
    <scope>NUCLEOTIDE SEQUENCE [LARGE SCALE GENOMIC DNA]</scope>
    <source>
        <strain evidence="5">DSM 44260</strain>
    </source>
</reference>
<dbReference type="SUPFAM" id="SSF53300">
    <property type="entry name" value="vWA-like"/>
    <property type="match status" value="1"/>
</dbReference>
<protein>
    <submittedName>
        <fullName evidence="4">von Willebrand factor type A domain-containing protein</fullName>
    </submittedName>
</protein>
<dbReference type="InterPro" id="IPR002035">
    <property type="entry name" value="VWF_A"/>
</dbReference>
<keyword evidence="1" id="KW-0812">Transmembrane</keyword>
<dbReference type="AlphaFoldDB" id="A0A1H9XEJ0"/>
<dbReference type="Gene3D" id="3.40.50.410">
    <property type="entry name" value="von Willebrand factor, type A domain"/>
    <property type="match status" value="1"/>
</dbReference>
<accession>A0A1H9XEJ0</accession>
<dbReference type="PANTHER" id="PTHR37464">
    <property type="entry name" value="BLL2463 PROTEIN"/>
    <property type="match status" value="1"/>
</dbReference>
<keyword evidence="2" id="KW-0732">Signal</keyword>
<dbReference type="PROSITE" id="PS50234">
    <property type="entry name" value="VWFA"/>
    <property type="match status" value="1"/>
</dbReference>
<keyword evidence="5" id="KW-1185">Reference proteome</keyword>
<dbReference type="PANTHER" id="PTHR37464:SF1">
    <property type="entry name" value="BLL2463 PROTEIN"/>
    <property type="match status" value="1"/>
</dbReference>
<evidence type="ECO:0000256" key="1">
    <source>
        <dbReference type="SAM" id="Phobius"/>
    </source>
</evidence>
<sequence length="475" mass="50926">MISLLTAAALVLAAQTGSAEVYRDLGLADAPAEFVVLVDTSASMATDHRYDSTREALRGLLRALPASDTVTVITFDTDPHVVDLPPRNRPAAVDRMPPPIGEATDTGKAISLAVDILKTSTAAGGGAIVMLTDGKTAPPDASAYSSPNSPAWRDLVSRGREVADRVRGFTIPLATGESGKGQLRTVIPDTTVLGSGDPDQIGPLLERLRVQFVRATAASKLRQDVTGGVDVTWPRLPQGADLGEPVQIEVELTSNTKYLPLIVTGTRVELSGGTATGLPDQITLKPGERRRFTLTADVEVPGSAKVGRQRVEIDVHPRLVGTVDTPWRSVLESELDLPVLLRPLDAATGWVGTTTVGISLVLIWLPMLAVAVLVIAGYARWHRRKPRMRGLLVAGFDAWRAEYRLDGKREVRFARPKVAGERGEYAVTGTGEGPPQIVYTPHEGDPFEPRRCLVDDELIVHGVSMLYRDGGSSDD</sequence>
<gene>
    <name evidence="4" type="ORF">SAMN04487818_114184</name>
</gene>
<dbReference type="CDD" id="cd00198">
    <property type="entry name" value="vWFA"/>
    <property type="match status" value="1"/>
</dbReference>
<name>A0A1H9XEJ0_9PSEU</name>
<feature type="signal peptide" evidence="2">
    <location>
        <begin position="1"/>
        <end position="19"/>
    </location>
</feature>
<dbReference type="Pfam" id="PF13519">
    <property type="entry name" value="VWA_2"/>
    <property type="match status" value="1"/>
</dbReference>
<evidence type="ECO:0000256" key="2">
    <source>
        <dbReference type="SAM" id="SignalP"/>
    </source>
</evidence>
<keyword evidence="1" id="KW-1133">Transmembrane helix</keyword>
<dbReference type="SMART" id="SM00327">
    <property type="entry name" value="VWA"/>
    <property type="match status" value="1"/>
</dbReference>
<keyword evidence="1" id="KW-0472">Membrane</keyword>
<organism evidence="4 5">
    <name type="scientific">Actinokineospora terrae</name>
    <dbReference type="NCBI Taxonomy" id="155974"/>
    <lineage>
        <taxon>Bacteria</taxon>
        <taxon>Bacillati</taxon>
        <taxon>Actinomycetota</taxon>
        <taxon>Actinomycetes</taxon>
        <taxon>Pseudonocardiales</taxon>
        <taxon>Pseudonocardiaceae</taxon>
        <taxon>Actinokineospora</taxon>
    </lineage>
</organism>
<dbReference type="Proteomes" id="UP000199051">
    <property type="component" value="Unassembled WGS sequence"/>
</dbReference>
<dbReference type="STRING" id="155974.SAMN04487818_114184"/>
<dbReference type="RefSeq" id="WP_177215853.1">
    <property type="nucleotide sequence ID" value="NZ_FOGI01000014.1"/>
</dbReference>
<evidence type="ECO:0000259" key="3">
    <source>
        <dbReference type="PROSITE" id="PS50234"/>
    </source>
</evidence>